<accession>A0ABP6TVJ4</accession>
<comment type="caution">
    <text evidence="2">The sequence shown here is derived from an EMBL/GenBank/DDBJ whole genome shotgun (WGS) entry which is preliminary data.</text>
</comment>
<organism evidence="2 3">
    <name type="scientific">Streptomyces prasinosporus</name>
    <dbReference type="NCBI Taxonomy" id="68256"/>
    <lineage>
        <taxon>Bacteria</taxon>
        <taxon>Bacillati</taxon>
        <taxon>Actinomycetota</taxon>
        <taxon>Actinomycetes</taxon>
        <taxon>Kitasatosporales</taxon>
        <taxon>Streptomycetaceae</taxon>
        <taxon>Streptomyces</taxon>
        <taxon>Streptomyces albogriseolus group</taxon>
    </lineage>
</organism>
<gene>
    <name evidence="2" type="ORF">GCM10019016_064610</name>
</gene>
<evidence type="ECO:0000313" key="2">
    <source>
        <dbReference type="EMBL" id="GAA3499357.1"/>
    </source>
</evidence>
<feature type="region of interest" description="Disordered" evidence="1">
    <location>
        <begin position="16"/>
        <end position="54"/>
    </location>
</feature>
<proteinExistence type="predicted"/>
<keyword evidence="3" id="KW-1185">Reference proteome</keyword>
<sequence length="69" mass="7512">MVKPVSYLDRAGHLAKRAPSLSVHHVTPRQDPAKPHTPRAEQCPEGPSGGATSYERAYVRLAPQLKLGK</sequence>
<evidence type="ECO:0000256" key="1">
    <source>
        <dbReference type="SAM" id="MobiDB-lite"/>
    </source>
</evidence>
<dbReference type="EMBL" id="BAAAXF010000045">
    <property type="protein sequence ID" value="GAA3499357.1"/>
    <property type="molecule type" value="Genomic_DNA"/>
</dbReference>
<dbReference type="Proteomes" id="UP001501455">
    <property type="component" value="Unassembled WGS sequence"/>
</dbReference>
<evidence type="ECO:0000313" key="3">
    <source>
        <dbReference type="Proteomes" id="UP001501455"/>
    </source>
</evidence>
<reference evidence="3" key="1">
    <citation type="journal article" date="2019" name="Int. J. Syst. Evol. Microbiol.">
        <title>The Global Catalogue of Microorganisms (GCM) 10K type strain sequencing project: providing services to taxonomists for standard genome sequencing and annotation.</title>
        <authorList>
            <consortium name="The Broad Institute Genomics Platform"/>
            <consortium name="The Broad Institute Genome Sequencing Center for Infectious Disease"/>
            <person name="Wu L."/>
            <person name="Ma J."/>
        </authorList>
    </citation>
    <scope>NUCLEOTIDE SEQUENCE [LARGE SCALE GENOMIC DNA]</scope>
    <source>
        <strain evidence="3">JCM 4816</strain>
    </source>
</reference>
<name>A0ABP6TVJ4_9ACTN</name>
<protein>
    <submittedName>
        <fullName evidence="2">Uncharacterized protein</fullName>
    </submittedName>
</protein>